<dbReference type="Pfam" id="PF00642">
    <property type="entry name" value="zf-CCCH"/>
    <property type="match status" value="2"/>
</dbReference>
<dbReference type="InterPro" id="IPR000571">
    <property type="entry name" value="Znf_CCCH"/>
</dbReference>
<evidence type="ECO:0000313" key="15">
    <source>
        <dbReference type="EMBL" id="KAL1890487.1"/>
    </source>
</evidence>
<evidence type="ECO:0000256" key="1">
    <source>
        <dbReference type="ARBA" id="ARBA00004123"/>
    </source>
</evidence>
<comment type="function">
    <text evidence="10 12">Component of the cleavage factor I (CF I) involved in pre-mRNA 3'-end processing.</text>
</comment>
<dbReference type="PANTHER" id="PTHR23102:SF24">
    <property type="entry name" value="CLEAVAGE AND POLYADENYLATION SPECIFICITY FACTOR SUBUNIT 4"/>
    <property type="match status" value="1"/>
</dbReference>
<proteinExistence type="inferred from homology"/>
<feature type="compositionally biased region" description="Basic and acidic residues" evidence="13">
    <location>
        <begin position="217"/>
        <end position="235"/>
    </location>
</feature>
<feature type="zinc finger region" description="C3H1-type" evidence="11">
    <location>
        <begin position="105"/>
        <end position="133"/>
    </location>
</feature>
<dbReference type="PANTHER" id="PTHR23102">
    <property type="entry name" value="CLEAVAGE AND POLYADENYLATION SPECIFICITY FACTOR SUBUNIT 4-RELATED"/>
    <property type="match status" value="1"/>
</dbReference>
<evidence type="ECO:0000256" key="13">
    <source>
        <dbReference type="SAM" id="MobiDB-lite"/>
    </source>
</evidence>
<protein>
    <recommendedName>
        <fullName evidence="12">mRNA 3'-end-processing protein</fullName>
    </recommendedName>
</protein>
<feature type="zinc finger region" description="C3H1-type" evidence="11">
    <location>
        <begin position="134"/>
        <end position="161"/>
    </location>
</feature>
<evidence type="ECO:0000256" key="6">
    <source>
        <dbReference type="ARBA" id="ARBA00022771"/>
    </source>
</evidence>
<feature type="domain" description="C3H1-type" evidence="14">
    <location>
        <begin position="39"/>
        <end position="66"/>
    </location>
</feature>
<evidence type="ECO:0000256" key="9">
    <source>
        <dbReference type="ARBA" id="ARBA00023242"/>
    </source>
</evidence>
<feature type="domain" description="C3H1-type" evidence="14">
    <location>
        <begin position="163"/>
        <end position="186"/>
    </location>
</feature>
<dbReference type="Pfam" id="PF14608">
    <property type="entry name" value="zf-CCCH_2"/>
    <property type="match status" value="2"/>
</dbReference>
<evidence type="ECO:0000256" key="2">
    <source>
        <dbReference type="ARBA" id="ARBA00008907"/>
    </source>
</evidence>
<name>A0ABR3YRD4_9PEZI</name>
<dbReference type="SUPFAM" id="SSF90229">
    <property type="entry name" value="CCCH zinc finger"/>
    <property type="match status" value="2"/>
</dbReference>
<dbReference type="InterPro" id="IPR036855">
    <property type="entry name" value="Znf_CCCH_sf"/>
</dbReference>
<gene>
    <name evidence="15" type="primary">YTH1</name>
    <name evidence="15" type="ORF">Cpir12675_005381</name>
</gene>
<organism evidence="15 16">
    <name type="scientific">Ceratocystis pirilliformis</name>
    <dbReference type="NCBI Taxonomy" id="259994"/>
    <lineage>
        <taxon>Eukaryota</taxon>
        <taxon>Fungi</taxon>
        <taxon>Dikarya</taxon>
        <taxon>Ascomycota</taxon>
        <taxon>Pezizomycotina</taxon>
        <taxon>Sordariomycetes</taxon>
        <taxon>Hypocreomycetidae</taxon>
        <taxon>Microascales</taxon>
        <taxon>Ceratocystidaceae</taxon>
        <taxon>Ceratocystis</taxon>
    </lineage>
</organism>
<evidence type="ECO:0000256" key="5">
    <source>
        <dbReference type="ARBA" id="ARBA00022737"/>
    </source>
</evidence>
<evidence type="ECO:0000256" key="10">
    <source>
        <dbReference type="ARBA" id="ARBA00024826"/>
    </source>
</evidence>
<dbReference type="Gene3D" id="4.10.1000.10">
    <property type="entry name" value="Zinc finger, CCCH-type"/>
    <property type="match status" value="1"/>
</dbReference>
<keyword evidence="16" id="KW-1185">Reference proteome</keyword>
<comment type="caution">
    <text evidence="15">The sequence shown here is derived from an EMBL/GenBank/DDBJ whole genome shotgun (WGS) entry which is preliminary data.</text>
</comment>
<keyword evidence="5 12" id="KW-0677">Repeat</keyword>
<accession>A0ABR3YRD4</accession>
<evidence type="ECO:0000256" key="11">
    <source>
        <dbReference type="PROSITE-ProRule" id="PRU00723"/>
    </source>
</evidence>
<keyword evidence="8 12" id="KW-0694">RNA-binding</keyword>
<feature type="compositionally biased region" description="Basic residues" evidence="13">
    <location>
        <begin position="239"/>
        <end position="264"/>
    </location>
</feature>
<evidence type="ECO:0000256" key="4">
    <source>
        <dbReference type="ARBA" id="ARBA00022723"/>
    </source>
</evidence>
<feature type="region of interest" description="Disordered" evidence="13">
    <location>
        <begin position="217"/>
        <end position="264"/>
    </location>
</feature>
<keyword evidence="9 12" id="KW-0539">Nucleus</keyword>
<sequence>MATSTSTSQLAADVLANNAPAYSFNFSPFLRLTHHHGLPADRPICKSYAAGTCPNGTKCLERHLSDPNARTTGPTGGLNSLVCKHWLRGLCKKGEQCEFLHEYNLRKMPECNFFSRNGFCSNGEECLYLHIDPQKRMLPCPHYERGYCPLGPDCSKRHLRRTICLFYLAGFCPEGRRCTLGVHPKWNVNLERPTRMADKLLKDEALAAQRRAEMEREEAEKARMGGGGYDREDITGRGGFRHGMRGRGKWRGRGGGIGHRRGQY</sequence>
<keyword evidence="6 11" id="KW-0863">Zinc-finger</keyword>
<feature type="zinc finger region" description="C3H1-type" evidence="11">
    <location>
        <begin position="77"/>
        <end position="104"/>
    </location>
</feature>
<evidence type="ECO:0000256" key="3">
    <source>
        <dbReference type="ARBA" id="ARBA00022664"/>
    </source>
</evidence>
<dbReference type="EMBL" id="JAWDJO010000182">
    <property type="protein sequence ID" value="KAL1890487.1"/>
    <property type="molecule type" value="Genomic_DNA"/>
</dbReference>
<evidence type="ECO:0000256" key="8">
    <source>
        <dbReference type="ARBA" id="ARBA00022884"/>
    </source>
</evidence>
<keyword evidence="7 11" id="KW-0862">Zinc</keyword>
<feature type="zinc finger region" description="C3H1-type" evidence="11">
    <location>
        <begin position="163"/>
        <end position="186"/>
    </location>
</feature>
<comment type="similarity">
    <text evidence="2 12">Belongs to the CPSF4/YTH1 family.</text>
</comment>
<evidence type="ECO:0000256" key="12">
    <source>
        <dbReference type="RuleBase" id="RU369008"/>
    </source>
</evidence>
<feature type="domain" description="C3H1-type" evidence="14">
    <location>
        <begin position="77"/>
        <end position="104"/>
    </location>
</feature>
<evidence type="ECO:0000259" key="14">
    <source>
        <dbReference type="PROSITE" id="PS50103"/>
    </source>
</evidence>
<feature type="zinc finger region" description="C3H1-type" evidence="11">
    <location>
        <begin position="39"/>
        <end position="66"/>
    </location>
</feature>
<dbReference type="SMART" id="SM00356">
    <property type="entry name" value="ZnF_C3H1"/>
    <property type="match status" value="5"/>
</dbReference>
<feature type="domain" description="C3H1-type" evidence="14">
    <location>
        <begin position="134"/>
        <end position="161"/>
    </location>
</feature>
<evidence type="ECO:0000313" key="16">
    <source>
        <dbReference type="Proteomes" id="UP001583280"/>
    </source>
</evidence>
<dbReference type="Gene3D" id="3.30.1370.210">
    <property type="match status" value="1"/>
</dbReference>
<feature type="domain" description="C3H1-type" evidence="14">
    <location>
        <begin position="105"/>
        <end position="133"/>
    </location>
</feature>
<reference evidence="15 16" key="1">
    <citation type="journal article" date="2024" name="IMA Fungus">
        <title>IMA Genome - F19 : A genome assembly and annotation guide to empower mycologists, including annotated draft genome sequences of Ceratocystis pirilliformis, Diaporthe australafricana, Fusarium ophioides, Paecilomyces lecythidis, and Sporothrix stenoceras.</title>
        <authorList>
            <person name="Aylward J."/>
            <person name="Wilson A.M."/>
            <person name="Visagie C.M."/>
            <person name="Spraker J."/>
            <person name="Barnes I."/>
            <person name="Buitendag C."/>
            <person name="Ceriani C."/>
            <person name="Del Mar Angel L."/>
            <person name="du Plessis D."/>
            <person name="Fuchs T."/>
            <person name="Gasser K."/>
            <person name="Kramer D."/>
            <person name="Li W."/>
            <person name="Munsamy K."/>
            <person name="Piso A."/>
            <person name="Price J.L."/>
            <person name="Sonnekus B."/>
            <person name="Thomas C."/>
            <person name="van der Nest A."/>
            <person name="van Dijk A."/>
            <person name="van Heerden A."/>
            <person name="van Vuuren N."/>
            <person name="Yilmaz N."/>
            <person name="Duong T.A."/>
            <person name="van der Merwe N.A."/>
            <person name="Wingfield M.J."/>
            <person name="Wingfield B.D."/>
        </authorList>
    </citation>
    <scope>NUCLEOTIDE SEQUENCE [LARGE SCALE GENOMIC DNA]</scope>
    <source>
        <strain evidence="15 16">CMW 12675</strain>
    </source>
</reference>
<keyword evidence="4 11" id="KW-0479">Metal-binding</keyword>
<evidence type="ECO:0000256" key="7">
    <source>
        <dbReference type="ARBA" id="ARBA00022833"/>
    </source>
</evidence>
<dbReference type="Proteomes" id="UP001583280">
    <property type="component" value="Unassembled WGS sequence"/>
</dbReference>
<keyword evidence="3 12" id="KW-0507">mRNA processing</keyword>
<dbReference type="PROSITE" id="PS50103">
    <property type="entry name" value="ZF_C3H1"/>
    <property type="match status" value="5"/>
</dbReference>
<comment type="subcellular location">
    <subcellularLocation>
        <location evidence="1 12">Nucleus</location>
    </subcellularLocation>
</comment>
<dbReference type="InterPro" id="IPR045348">
    <property type="entry name" value="CPSF4/Yth1"/>
</dbReference>